<comment type="caution">
    <text evidence="1">The sequence shown here is derived from an EMBL/GenBank/DDBJ whole genome shotgun (WGS) entry which is preliminary data.</text>
</comment>
<protein>
    <submittedName>
        <fullName evidence="1">Uncharacterized protein</fullName>
    </submittedName>
</protein>
<evidence type="ECO:0000313" key="2">
    <source>
        <dbReference type="Proteomes" id="UP001275440"/>
    </source>
</evidence>
<keyword evidence="2" id="KW-1185">Reference proteome</keyword>
<organism evidence="1 2">
    <name type="scientific">Rhodococcus zopfii</name>
    <dbReference type="NCBI Taxonomy" id="43772"/>
    <lineage>
        <taxon>Bacteria</taxon>
        <taxon>Bacillati</taxon>
        <taxon>Actinomycetota</taxon>
        <taxon>Actinomycetes</taxon>
        <taxon>Mycobacteriales</taxon>
        <taxon>Nocardiaceae</taxon>
        <taxon>Rhodococcus</taxon>
    </lineage>
</organism>
<dbReference type="Proteomes" id="UP001275440">
    <property type="component" value="Unassembled WGS sequence"/>
</dbReference>
<accession>A0ABU3WL74</accession>
<name>A0ABU3WL74_9NOCA</name>
<reference evidence="1 2" key="1">
    <citation type="submission" date="2019-10" db="EMBL/GenBank/DDBJ databases">
        <title>Draft Genome Assembly of Rhodococcus zopfii DSM44189.</title>
        <authorList>
            <person name="Sutton J.M."/>
            <person name="Akob D.M."/>
            <person name="Bushman T.J."/>
        </authorList>
    </citation>
    <scope>NUCLEOTIDE SEQUENCE [LARGE SCALE GENOMIC DNA]</scope>
    <source>
        <strain evidence="1 2">DSM 44189</strain>
    </source>
</reference>
<evidence type="ECO:0000313" key="1">
    <source>
        <dbReference type="EMBL" id="MDV2474188.1"/>
    </source>
</evidence>
<proteinExistence type="predicted"/>
<sequence>MTPVLVVLTQAEGDGDSTEVVTLEIHGPDGSLQKADLPVPEATRSGTNAGFFFHRIGIAGPDGRYVLVVGSVSLPVEIRTSTQ</sequence>
<gene>
    <name evidence="1" type="ORF">F8M49_00065</name>
</gene>
<dbReference type="EMBL" id="WBMO01000001">
    <property type="protein sequence ID" value="MDV2474188.1"/>
    <property type="molecule type" value="Genomic_DNA"/>
</dbReference>